<dbReference type="Proteomes" id="UP000472580">
    <property type="component" value="Unassembled WGS sequence"/>
</dbReference>
<gene>
    <name evidence="3" type="ORF">E5987_05860</name>
</gene>
<sequence>MRNELNTLQFVDELRLNSNLVDFPVKPGHSSNCGAKAKFSDVEAFTRGLDKSLELFCHQAEKSSQEKNTRNVVNGNVTSGSKGIEEKEDLNLNPSDDYVTAVVEGGKKKLFTYSYERNNQLRKQALRKYGYKCAACGFSFESFYGPELGENFIEVHHIVPVSEGERENDYTNLRPMCSNCHRMIHRLYRELEPKDYKRAIEILTSKIKKP</sequence>
<dbReference type="Gene3D" id="1.10.30.50">
    <property type="match status" value="1"/>
</dbReference>
<dbReference type="AlphaFoldDB" id="A0A6L6YJ34"/>
<keyword evidence="4" id="KW-1185">Reference proteome</keyword>
<dbReference type="CDD" id="cd00085">
    <property type="entry name" value="HNHc"/>
    <property type="match status" value="1"/>
</dbReference>
<dbReference type="GO" id="GO:0008270">
    <property type="term" value="F:zinc ion binding"/>
    <property type="evidence" value="ECO:0007669"/>
    <property type="project" value="InterPro"/>
</dbReference>
<evidence type="ECO:0000256" key="1">
    <source>
        <dbReference type="SAM" id="MobiDB-lite"/>
    </source>
</evidence>
<feature type="compositionally biased region" description="Polar residues" evidence="1">
    <location>
        <begin position="70"/>
        <end position="81"/>
    </location>
</feature>
<reference evidence="3 4" key="1">
    <citation type="submission" date="2019-12" db="EMBL/GenBank/DDBJ databases">
        <title>Microbes associate with the intestines of laboratory mice.</title>
        <authorList>
            <person name="Navarre W."/>
            <person name="Wong E."/>
        </authorList>
    </citation>
    <scope>NUCLEOTIDE SEQUENCE [LARGE SCALE GENOMIC DNA]</scope>
    <source>
        <strain evidence="3 4">NM82_D38</strain>
    </source>
</reference>
<organism evidence="3 4">
    <name type="scientific">Parasutterella muris</name>
    <dbReference type="NCBI Taxonomy" id="2565572"/>
    <lineage>
        <taxon>Bacteria</taxon>
        <taxon>Pseudomonadati</taxon>
        <taxon>Pseudomonadota</taxon>
        <taxon>Betaproteobacteria</taxon>
        <taxon>Burkholderiales</taxon>
        <taxon>Sutterellaceae</taxon>
        <taxon>Parasutterella</taxon>
    </lineage>
</organism>
<feature type="domain" description="HNH nuclease" evidence="2">
    <location>
        <begin position="121"/>
        <end position="182"/>
    </location>
</feature>
<comment type="caution">
    <text evidence="3">The sequence shown here is derived from an EMBL/GenBank/DDBJ whole genome shotgun (WGS) entry which is preliminary data.</text>
</comment>
<dbReference type="InterPro" id="IPR002711">
    <property type="entry name" value="HNH"/>
</dbReference>
<accession>A0A6L6YJ34</accession>
<name>A0A6L6YJ34_9BURK</name>
<evidence type="ECO:0000313" key="4">
    <source>
        <dbReference type="Proteomes" id="UP000472580"/>
    </source>
</evidence>
<dbReference type="InterPro" id="IPR003615">
    <property type="entry name" value="HNH_nuc"/>
</dbReference>
<protein>
    <recommendedName>
        <fullName evidence="2">HNH nuclease domain-containing protein</fullName>
    </recommendedName>
</protein>
<evidence type="ECO:0000259" key="2">
    <source>
        <dbReference type="SMART" id="SM00507"/>
    </source>
</evidence>
<dbReference type="EMBL" id="WSRP01000015">
    <property type="protein sequence ID" value="MVX56733.1"/>
    <property type="molecule type" value="Genomic_DNA"/>
</dbReference>
<evidence type="ECO:0000313" key="3">
    <source>
        <dbReference type="EMBL" id="MVX56733.1"/>
    </source>
</evidence>
<dbReference type="GO" id="GO:0003676">
    <property type="term" value="F:nucleic acid binding"/>
    <property type="evidence" value="ECO:0007669"/>
    <property type="project" value="InterPro"/>
</dbReference>
<proteinExistence type="predicted"/>
<dbReference type="SMART" id="SM00507">
    <property type="entry name" value="HNHc"/>
    <property type="match status" value="1"/>
</dbReference>
<dbReference type="Pfam" id="PF01844">
    <property type="entry name" value="HNH"/>
    <property type="match status" value="1"/>
</dbReference>
<feature type="region of interest" description="Disordered" evidence="1">
    <location>
        <begin position="67"/>
        <end position="90"/>
    </location>
</feature>
<dbReference type="GO" id="GO:0004519">
    <property type="term" value="F:endonuclease activity"/>
    <property type="evidence" value="ECO:0007669"/>
    <property type="project" value="InterPro"/>
</dbReference>